<dbReference type="Proteomes" id="UP000309544">
    <property type="component" value="Unassembled WGS sequence"/>
</dbReference>
<comment type="caution">
    <text evidence="1">The sequence shown here is derived from an EMBL/GenBank/DDBJ whole genome shotgun (WGS) entry which is preliminary data.</text>
</comment>
<dbReference type="AlphaFoldDB" id="A0A5C4RSV7"/>
<dbReference type="InterPro" id="IPR008979">
    <property type="entry name" value="Galactose-bd-like_sf"/>
</dbReference>
<sequence length="449" mass="51127">MLVLKNIEILRPKPSPTPLIRIGGDKDGAYLVPDDLMGIKACFSPGVSNRKDFEDDLLDKYGIAIHMCDYSSDIANFKTPLYPGQTFKKKWLDINGGENSISLEDWVQENEPDPNDDLMLQMDIEGAEYRNLLSTPGYILRRFRIIIIELHQLKVCNRPADFNKKLGALLKHIDQYFLCVHAHPNNCCGDFQLTGSKLNLPNVHELTFLRRDRWAGISHTDCYQPMLPHPLDIPRNVSSKMPVVLNEQWLDSGKRAPESSIKLLSDQVDYLSHALKQTQVQDRAMIMDIHHLAQYVAKHLPVLSSKSAATELADLAQGKCFTLSSQNSASPKNHFVIDQSPFFFHTEKGRNQYITIDLEDKKKLFELRITNRTDSCLERAYCLYYCIHDNPEPNLHQGFPVFVGERFLTKANQVSVTDLRGCHARYLTIYSPVTTILHFSAVQIMGVPN</sequence>
<dbReference type="EMBL" id="VDCI01000015">
    <property type="protein sequence ID" value="TNJ34069.1"/>
    <property type="molecule type" value="Genomic_DNA"/>
</dbReference>
<protein>
    <recommendedName>
        <fullName evidence="3">Methyltransferase FkbM domain-containing protein</fullName>
    </recommendedName>
</protein>
<reference evidence="1 2" key="1">
    <citation type="submission" date="2019-05" db="EMBL/GenBank/DDBJ databases">
        <title>Draft Whole-Genome sequence of the green sulfur bacterium Prosthecochloris vibrioformis DSM 260.</title>
        <authorList>
            <person name="Meyer T.E."/>
            <person name="Kyndt J.A."/>
        </authorList>
    </citation>
    <scope>NUCLEOTIDE SEQUENCE [LARGE SCALE GENOMIC DNA]</scope>
    <source>
        <strain evidence="1 2">DSM 260</strain>
    </source>
</reference>
<evidence type="ECO:0008006" key="3">
    <source>
        <dbReference type="Google" id="ProtNLM"/>
    </source>
</evidence>
<dbReference type="SUPFAM" id="SSF49785">
    <property type="entry name" value="Galactose-binding domain-like"/>
    <property type="match status" value="1"/>
</dbReference>
<evidence type="ECO:0000313" key="1">
    <source>
        <dbReference type="EMBL" id="TNJ34069.1"/>
    </source>
</evidence>
<dbReference type="Gene3D" id="2.60.120.260">
    <property type="entry name" value="Galactose-binding domain-like"/>
    <property type="match status" value="1"/>
</dbReference>
<gene>
    <name evidence="1" type="ORF">FGF68_10490</name>
</gene>
<keyword evidence="2" id="KW-1185">Reference proteome</keyword>
<accession>A0A5C4RSV7</accession>
<proteinExistence type="predicted"/>
<dbReference type="RefSeq" id="WP_139627013.1">
    <property type="nucleotide sequence ID" value="NZ_VDCI01000015.1"/>
</dbReference>
<evidence type="ECO:0000313" key="2">
    <source>
        <dbReference type="Proteomes" id="UP000309544"/>
    </source>
</evidence>
<organism evidence="1 2">
    <name type="scientific">Prosthecochloris vibrioformis</name>
    <name type="common">Chlorobium vibrioforme</name>
    <dbReference type="NCBI Taxonomy" id="1098"/>
    <lineage>
        <taxon>Bacteria</taxon>
        <taxon>Pseudomonadati</taxon>
        <taxon>Chlorobiota</taxon>
        <taxon>Chlorobiia</taxon>
        <taxon>Chlorobiales</taxon>
        <taxon>Chlorobiaceae</taxon>
        <taxon>Prosthecochloris</taxon>
    </lineage>
</organism>
<name>A0A5C4RSV7_PROVB</name>